<evidence type="ECO:0000256" key="1">
    <source>
        <dbReference type="SAM" id="Coils"/>
    </source>
</evidence>
<dbReference type="InterPro" id="IPR018306">
    <property type="entry name" value="Phage_T5_Orf172_DNA-bd"/>
</dbReference>
<feature type="coiled-coil region" evidence="1">
    <location>
        <begin position="150"/>
        <end position="205"/>
    </location>
</feature>
<dbReference type="Pfam" id="PF13250">
    <property type="entry name" value="SNIPE"/>
    <property type="match status" value="1"/>
</dbReference>
<dbReference type="EMBL" id="QTUA01000001">
    <property type="protein sequence ID" value="REF30216.1"/>
    <property type="molecule type" value="Genomic_DNA"/>
</dbReference>
<organism evidence="3 4">
    <name type="scientific">Calidifontibacter indicus</name>
    <dbReference type="NCBI Taxonomy" id="419650"/>
    <lineage>
        <taxon>Bacteria</taxon>
        <taxon>Bacillati</taxon>
        <taxon>Actinomycetota</taxon>
        <taxon>Actinomycetes</taxon>
        <taxon>Micrococcales</taxon>
        <taxon>Dermacoccaceae</taxon>
        <taxon>Calidifontibacter</taxon>
    </lineage>
</organism>
<evidence type="ECO:0000313" key="3">
    <source>
        <dbReference type="EMBL" id="REF30216.1"/>
    </source>
</evidence>
<proteinExistence type="predicted"/>
<keyword evidence="4" id="KW-1185">Reference proteome</keyword>
<dbReference type="SMART" id="SM00974">
    <property type="entry name" value="T5orf172"/>
    <property type="match status" value="1"/>
</dbReference>
<accession>A0A3D9ULJ8</accession>
<dbReference type="Proteomes" id="UP000256253">
    <property type="component" value="Unassembled WGS sequence"/>
</dbReference>
<sequence length="363" mass="41942">MRELENQLAQSESSQVVDVNEQRVLQDVGIYRYSHPLDSSPAYKERLAELNRRMDDMVKSGTAIESADMFTWNGSLANGRKLVRDLGKLMLRAYNAEADNCVRALRNANVQTASKRLDRSAAAIEKLGSMMEMRINPAFHMLRIEELLLVADYQVKVQEERERAREEREMLREQRRAEAELKAERERLDKEREHYITVLARLREAGDESAARDLESRLQEIDQAIESNDYRIANVRAGYVYVISNVGAFGPDMVKIGMTRRLEPTDRIRELGDASVPFLYDTHALFFSEDAVTLENELHRAFAERRVNWVNSRREFFFATPEEVRTVLSEKIGGLLEYHDVPDALEYVQSRSSWPPDVRPKSL</sequence>
<protein>
    <submittedName>
        <fullName evidence="3">T5orf172 domain-containing protein</fullName>
    </submittedName>
</protein>
<evidence type="ECO:0000259" key="2">
    <source>
        <dbReference type="SMART" id="SM00974"/>
    </source>
</evidence>
<keyword evidence="1" id="KW-0175">Coiled coil</keyword>
<feature type="domain" description="Bacteriophage T5 Orf172 DNA-binding" evidence="2">
    <location>
        <begin position="248"/>
        <end position="331"/>
    </location>
</feature>
<dbReference type="Pfam" id="PF13455">
    <property type="entry name" value="MUG113"/>
    <property type="match status" value="1"/>
</dbReference>
<gene>
    <name evidence="3" type="ORF">DFJ65_1211</name>
</gene>
<reference evidence="3 4" key="1">
    <citation type="submission" date="2018-08" db="EMBL/GenBank/DDBJ databases">
        <title>Sequencing the genomes of 1000 actinobacteria strains.</title>
        <authorList>
            <person name="Klenk H.-P."/>
        </authorList>
    </citation>
    <scope>NUCLEOTIDE SEQUENCE [LARGE SCALE GENOMIC DNA]</scope>
    <source>
        <strain evidence="3 4">DSM 22967</strain>
    </source>
</reference>
<dbReference type="AlphaFoldDB" id="A0A3D9ULJ8"/>
<comment type="caution">
    <text evidence="3">The sequence shown here is derived from an EMBL/GenBank/DDBJ whole genome shotgun (WGS) entry which is preliminary data.</text>
</comment>
<evidence type="ECO:0000313" key="4">
    <source>
        <dbReference type="Proteomes" id="UP000256253"/>
    </source>
</evidence>
<dbReference type="RefSeq" id="WP_245950052.1">
    <property type="nucleotide sequence ID" value="NZ_QTUA01000001.1"/>
</dbReference>
<dbReference type="InterPro" id="IPR025280">
    <property type="entry name" value="SNIPE"/>
</dbReference>
<name>A0A3D9ULJ8_9MICO</name>